<evidence type="ECO:0000256" key="5">
    <source>
        <dbReference type="SAM" id="Coils"/>
    </source>
</evidence>
<feature type="compositionally biased region" description="Polar residues" evidence="6">
    <location>
        <begin position="624"/>
        <end position="636"/>
    </location>
</feature>
<dbReference type="PANTHER" id="PTHR19321:SF7">
    <property type="entry name" value="65-KDA MICROTUBULE-ASSOCIATED PROTEIN 3"/>
    <property type="match status" value="1"/>
</dbReference>
<evidence type="ECO:0000313" key="8">
    <source>
        <dbReference type="Proteomes" id="UP001153076"/>
    </source>
</evidence>
<dbReference type="GO" id="GO:0005874">
    <property type="term" value="C:microtubule"/>
    <property type="evidence" value="ECO:0007669"/>
    <property type="project" value="UniProtKB-KW"/>
</dbReference>
<feature type="region of interest" description="Disordered" evidence="6">
    <location>
        <begin position="601"/>
        <end position="698"/>
    </location>
</feature>
<dbReference type="GO" id="GO:0008017">
    <property type="term" value="F:microtubule binding"/>
    <property type="evidence" value="ECO:0007669"/>
    <property type="project" value="InterPro"/>
</dbReference>
<dbReference type="PANTHER" id="PTHR19321">
    <property type="entry name" value="PROTEIN REGULATOR OF CYTOKINESIS 1 PRC1-RELATED"/>
    <property type="match status" value="1"/>
</dbReference>
<dbReference type="Proteomes" id="UP001153076">
    <property type="component" value="Unassembled WGS sequence"/>
</dbReference>
<sequence>MDIRQSNVFLRMETTCGSLLYELQEIWDEVGEPESGRDDMLMEIEQQCLEIYRRKVDQAYQCRAQLRQAIADAEAELAQIFSALGERPANIKKLDQKALNLKEELNMIIPFLEEMRKRKKERKKQFVEVFDQICQISNEIHRSPCDCAHNWSIDEKDLSLKRLEDLHSQLHALQKEKSDRLKQLLDNLNTLNGLCMVLGMDFKEKIQEIHPTLDDCQGTKSISDDTILRLSITIQNLREIKIQRLQRLQDLASSMLELWNLMDTPSDEQHMFHNVTSMIAASEHEITDPNCLSVDFISHVEAEVLRLERLKLSKMKDLILKKRSELEEICRQTHMVLEGQSLKQFSVEAIDSGAIDPSYLLEQIELQISEAKEEAFSRKEILERVEKWKAACEEECWLEEYNRDESRYNGGRGGHLCLKRAEKARVLVNKIPAMVETLASKTKAWEKERGKEFLYDGVPVLSMLDDYSILRQEKERDRRRQRVCYLSSVFKQNYIQYAAGLDQRKLQGRLLAEQEALFGSKPSPTKSTKKAPRHSLGGGVAANRRFSLGGSMLQKQNMKPGRTALHSHPINKLTHAHQNILPNHHHNGGKRNSATNGYVQKKQAKPTNPRDLGSPKSRKPFSPLSGTAQTAVNPKNTPEKQDVTTPKGLSASRTPRSTPTKLKSSGECNNDSTPKKPATSLPVTPSTLSLSTRSATPCTPTTVKKVGQVVANGGNFEYSFEEIRAGFVYPERTVISALKF</sequence>
<dbReference type="Gene3D" id="1.20.58.1520">
    <property type="match status" value="1"/>
</dbReference>
<dbReference type="GO" id="GO:0005737">
    <property type="term" value="C:cytoplasm"/>
    <property type="evidence" value="ECO:0007669"/>
    <property type="project" value="TreeGrafter"/>
</dbReference>
<reference evidence="7" key="1">
    <citation type="submission" date="2022-04" db="EMBL/GenBank/DDBJ databases">
        <title>Carnegiea gigantea Genome sequencing and assembly v2.</title>
        <authorList>
            <person name="Copetti D."/>
            <person name="Sanderson M.J."/>
            <person name="Burquez A."/>
            <person name="Wojciechowski M.F."/>
        </authorList>
    </citation>
    <scope>NUCLEOTIDE SEQUENCE</scope>
    <source>
        <strain evidence="7">SGP5-SGP5p</strain>
        <tissue evidence="7">Aerial part</tissue>
    </source>
</reference>
<gene>
    <name evidence="7" type="ORF">Cgig2_013130</name>
</gene>
<keyword evidence="4" id="KW-0206">Cytoskeleton</keyword>
<dbReference type="EMBL" id="JAKOGI010000039">
    <property type="protein sequence ID" value="KAJ8447353.1"/>
    <property type="molecule type" value="Genomic_DNA"/>
</dbReference>
<keyword evidence="3" id="KW-0493">Microtubule</keyword>
<comment type="similarity">
    <text evidence="2">Belongs to the MAP65/ASE1 family.</text>
</comment>
<dbReference type="AlphaFoldDB" id="A0A9Q1KPT7"/>
<feature type="region of interest" description="Disordered" evidence="6">
    <location>
        <begin position="517"/>
        <end position="543"/>
    </location>
</feature>
<comment type="subcellular location">
    <subcellularLocation>
        <location evidence="1">Cytoplasm</location>
        <location evidence="1">Cytoskeleton</location>
    </subcellularLocation>
</comment>
<feature type="compositionally biased region" description="Polar residues" evidence="6">
    <location>
        <begin position="651"/>
        <end position="672"/>
    </location>
</feature>
<evidence type="ECO:0000256" key="6">
    <source>
        <dbReference type="SAM" id="MobiDB-lite"/>
    </source>
</evidence>
<dbReference type="OrthoDB" id="642895at2759"/>
<keyword evidence="5" id="KW-0175">Coiled coil</keyword>
<organism evidence="7 8">
    <name type="scientific">Carnegiea gigantea</name>
    <dbReference type="NCBI Taxonomy" id="171969"/>
    <lineage>
        <taxon>Eukaryota</taxon>
        <taxon>Viridiplantae</taxon>
        <taxon>Streptophyta</taxon>
        <taxon>Embryophyta</taxon>
        <taxon>Tracheophyta</taxon>
        <taxon>Spermatophyta</taxon>
        <taxon>Magnoliopsida</taxon>
        <taxon>eudicotyledons</taxon>
        <taxon>Gunneridae</taxon>
        <taxon>Pentapetalae</taxon>
        <taxon>Caryophyllales</taxon>
        <taxon>Cactineae</taxon>
        <taxon>Cactaceae</taxon>
        <taxon>Cactoideae</taxon>
        <taxon>Echinocereeae</taxon>
        <taxon>Carnegiea</taxon>
    </lineage>
</organism>
<evidence type="ECO:0000256" key="4">
    <source>
        <dbReference type="ARBA" id="ARBA00023212"/>
    </source>
</evidence>
<evidence type="ECO:0000256" key="1">
    <source>
        <dbReference type="ARBA" id="ARBA00004245"/>
    </source>
</evidence>
<feature type="coiled-coil region" evidence="5">
    <location>
        <begin position="56"/>
        <end position="83"/>
    </location>
</feature>
<evidence type="ECO:0000256" key="3">
    <source>
        <dbReference type="ARBA" id="ARBA00022701"/>
    </source>
</evidence>
<keyword evidence="8" id="KW-1185">Reference proteome</keyword>
<protein>
    <submittedName>
        <fullName evidence="7">Uncharacterized protein</fullName>
    </submittedName>
</protein>
<evidence type="ECO:0000313" key="7">
    <source>
        <dbReference type="EMBL" id="KAJ8447353.1"/>
    </source>
</evidence>
<evidence type="ECO:0000256" key="2">
    <source>
        <dbReference type="ARBA" id="ARBA00006187"/>
    </source>
</evidence>
<accession>A0A9Q1KPT7</accession>
<comment type="caution">
    <text evidence="7">The sequence shown here is derived from an EMBL/GenBank/DDBJ whole genome shotgun (WGS) entry which is preliminary data.</text>
</comment>
<keyword evidence="4" id="KW-0963">Cytoplasm</keyword>
<dbReference type="InterPro" id="IPR007145">
    <property type="entry name" value="MAP65_Ase1_PRC1"/>
</dbReference>
<dbReference type="GO" id="GO:0000226">
    <property type="term" value="P:microtubule cytoskeleton organization"/>
    <property type="evidence" value="ECO:0007669"/>
    <property type="project" value="InterPro"/>
</dbReference>
<dbReference type="Pfam" id="PF03999">
    <property type="entry name" value="MAP65_ASE1"/>
    <property type="match status" value="1"/>
</dbReference>
<feature type="compositionally biased region" description="Low complexity" evidence="6">
    <location>
        <begin position="677"/>
        <end position="697"/>
    </location>
</feature>
<dbReference type="GO" id="GO:0005819">
    <property type="term" value="C:spindle"/>
    <property type="evidence" value="ECO:0007669"/>
    <property type="project" value="TreeGrafter"/>
</dbReference>
<proteinExistence type="inferred from homology"/>
<name>A0A9Q1KPT7_9CARY</name>